<dbReference type="STRING" id="1246637.MTBBW1_520008"/>
<dbReference type="Proteomes" id="UP000191931">
    <property type="component" value="Unassembled WGS sequence"/>
</dbReference>
<dbReference type="Gene3D" id="3.40.190.10">
    <property type="entry name" value="Periplasmic binding protein-like II"/>
    <property type="match status" value="2"/>
</dbReference>
<sequence length="262" mass="30270">MKRCINFMVIVIVVFTYVDSGWGESITWITDNTPGGHFIIGGGTTFDENKPGIEIELYQMVAEKLGLDVTFKRAPWNMCLKQLEHNQVEGLFPASFKQDRMKIGVYPMKGEEVDLTRKTRDNAYYLYALPSARISYTQGEIKVLEGKIGVPIGWSIVEDLKQKELPIKEVPIHRNTPDLLLQKRLEGFICLETVFDAYLNRQSSKYGEIQKLIPPVKEKPYYLMLSHKFVKENPTTAKKIWDSIYDIKQSEEYTKLVDKYID</sequence>
<dbReference type="AlphaFoldDB" id="A0A1W1HHK0"/>
<keyword evidence="3" id="KW-1185">Reference proteome</keyword>
<gene>
    <name evidence="2" type="ORF">MTBBW1_520008</name>
</gene>
<evidence type="ECO:0000313" key="3">
    <source>
        <dbReference type="Proteomes" id="UP000191931"/>
    </source>
</evidence>
<reference evidence="2 3" key="1">
    <citation type="submission" date="2017-03" db="EMBL/GenBank/DDBJ databases">
        <authorList>
            <person name="Afonso C.L."/>
            <person name="Miller P.J."/>
            <person name="Scott M.A."/>
            <person name="Spackman E."/>
            <person name="Goraichik I."/>
            <person name="Dimitrov K.M."/>
            <person name="Suarez D.L."/>
            <person name="Swayne D.E."/>
        </authorList>
    </citation>
    <scope>NUCLEOTIDE SEQUENCE [LARGE SCALE GENOMIC DNA]</scope>
    <source>
        <strain evidence="2">PRJEB14757</strain>
    </source>
</reference>
<dbReference type="InterPro" id="IPR001638">
    <property type="entry name" value="Solute-binding_3/MltF_N"/>
</dbReference>
<name>A0A1W1HHK0_9BACT</name>
<dbReference type="SUPFAM" id="SSF53850">
    <property type="entry name" value="Periplasmic binding protein-like II"/>
    <property type="match status" value="1"/>
</dbReference>
<evidence type="ECO:0000313" key="2">
    <source>
        <dbReference type="EMBL" id="SLM31981.1"/>
    </source>
</evidence>
<proteinExistence type="predicted"/>
<protein>
    <submittedName>
        <fullName evidence="2">Amino acid ABC transporter periplasmic protein</fullName>
    </submittedName>
</protein>
<organism evidence="2 3">
    <name type="scientific">Desulfamplus magnetovallimortis</name>
    <dbReference type="NCBI Taxonomy" id="1246637"/>
    <lineage>
        <taxon>Bacteria</taxon>
        <taxon>Pseudomonadati</taxon>
        <taxon>Thermodesulfobacteriota</taxon>
        <taxon>Desulfobacteria</taxon>
        <taxon>Desulfobacterales</taxon>
        <taxon>Desulfobacteraceae</taxon>
        <taxon>Desulfamplus</taxon>
    </lineage>
</organism>
<evidence type="ECO:0000259" key="1">
    <source>
        <dbReference type="Pfam" id="PF00497"/>
    </source>
</evidence>
<dbReference type="RefSeq" id="WP_186441138.1">
    <property type="nucleotide sequence ID" value="NZ_LT828542.1"/>
</dbReference>
<accession>A0A1W1HHK0</accession>
<dbReference type="Pfam" id="PF00497">
    <property type="entry name" value="SBP_bac_3"/>
    <property type="match status" value="1"/>
</dbReference>
<dbReference type="EMBL" id="FWEV01000295">
    <property type="protein sequence ID" value="SLM31981.1"/>
    <property type="molecule type" value="Genomic_DNA"/>
</dbReference>
<feature type="domain" description="Solute-binding protein family 3/N-terminal" evidence="1">
    <location>
        <begin position="51"/>
        <end position="261"/>
    </location>
</feature>